<evidence type="ECO:0000256" key="6">
    <source>
        <dbReference type="ARBA" id="ARBA00022781"/>
    </source>
</evidence>
<dbReference type="GO" id="GO:0012505">
    <property type="term" value="C:endomembrane system"/>
    <property type="evidence" value="ECO:0007669"/>
    <property type="project" value="UniProtKB-SubCell"/>
</dbReference>
<evidence type="ECO:0000256" key="8">
    <source>
        <dbReference type="ARBA" id="ARBA00023065"/>
    </source>
</evidence>
<comment type="subunit">
    <text evidence="15">F-type ATPases have 2 components, F(1) - the catalytic core - and F(0) - the membrane proton channel. F(1) has five subunits: alpha(3), beta(3), gamma(1), delta(1), epsilon(1). F(0) has three main subunits: a(1), b(2) and c(10-14). The alpha and beta chains form an alternating ring which encloses part of the gamma chain. F(1) is attached to F(0) by a central stalk formed by the gamma and epsilon chains, while a peripheral stalk is formed by the delta and b chains.</text>
</comment>
<keyword evidence="8 15" id="KW-0406">Ion transport</keyword>
<feature type="coiled-coil region" evidence="17">
    <location>
        <begin position="46"/>
        <end position="125"/>
    </location>
</feature>
<comment type="function">
    <text evidence="12">Component of the F(0) channel, it forms part of the peripheral stalk, linking F(1) to F(0). The b'-subunit is a diverged and duplicated form of b found in plants and photosynthetic bacteria.</text>
</comment>
<evidence type="ECO:0000256" key="7">
    <source>
        <dbReference type="ARBA" id="ARBA00022989"/>
    </source>
</evidence>
<dbReference type="InterPro" id="IPR005864">
    <property type="entry name" value="ATP_synth_F0_bsu_bac"/>
</dbReference>
<keyword evidence="6 15" id="KW-0375">Hydrogen ion transport</keyword>
<evidence type="ECO:0000256" key="14">
    <source>
        <dbReference type="ARBA" id="ARBA00037847"/>
    </source>
</evidence>
<evidence type="ECO:0000256" key="1">
    <source>
        <dbReference type="ARBA" id="ARBA00005513"/>
    </source>
</evidence>
<dbReference type="CDD" id="cd06503">
    <property type="entry name" value="ATP-synt_Fo_b"/>
    <property type="match status" value="1"/>
</dbReference>
<comment type="subcellular location">
    <subcellularLocation>
        <location evidence="15">Cell membrane</location>
        <topology evidence="15">Single-pass membrane protein</topology>
    </subcellularLocation>
    <subcellularLocation>
        <location evidence="14">Endomembrane system</location>
        <topology evidence="14">Single-pass membrane protein</topology>
    </subcellularLocation>
</comment>
<dbReference type="AlphaFoldDB" id="A0AB39W1H6"/>
<proteinExistence type="inferred from homology"/>
<dbReference type="GO" id="GO:0045259">
    <property type="term" value="C:proton-transporting ATP synthase complex"/>
    <property type="evidence" value="ECO:0007669"/>
    <property type="project" value="UniProtKB-KW"/>
</dbReference>
<evidence type="ECO:0000313" key="18">
    <source>
        <dbReference type="EMBL" id="XDU95166.1"/>
    </source>
</evidence>
<evidence type="ECO:0000256" key="3">
    <source>
        <dbReference type="ARBA" id="ARBA00022475"/>
    </source>
</evidence>
<feature type="transmembrane region" description="Helical" evidence="15">
    <location>
        <begin position="12"/>
        <end position="32"/>
    </location>
</feature>
<keyword evidence="9 15" id="KW-0472">Membrane</keyword>
<name>A0AB39W1H6_9FLAO</name>
<keyword evidence="2 15" id="KW-0813">Transport</keyword>
<evidence type="ECO:0000256" key="12">
    <source>
        <dbReference type="ARBA" id="ARBA00025614"/>
    </source>
</evidence>
<dbReference type="GO" id="GO:0005886">
    <property type="term" value="C:plasma membrane"/>
    <property type="evidence" value="ECO:0007669"/>
    <property type="project" value="UniProtKB-SubCell"/>
</dbReference>
<evidence type="ECO:0000256" key="5">
    <source>
        <dbReference type="ARBA" id="ARBA00022692"/>
    </source>
</evidence>
<comment type="function">
    <text evidence="11 15">F(1)F(0) ATP synthase produces ATP from ADP in the presence of a proton or sodium gradient. F-type ATPases consist of two structural domains, F(1) containing the extramembraneous catalytic core and F(0) containing the membrane proton channel, linked together by a central stalk and a peripheral stalk. During catalysis, ATP synthesis in the catalytic domain of F(1) is coupled via a rotary mechanism of the central stalk subunits to proton translocation.</text>
</comment>
<organism evidence="18">
    <name type="scientific">Flavobacterium sp. WC2409</name>
    <dbReference type="NCBI Taxonomy" id="3234139"/>
    <lineage>
        <taxon>Bacteria</taxon>
        <taxon>Pseudomonadati</taxon>
        <taxon>Bacteroidota</taxon>
        <taxon>Flavobacteriia</taxon>
        <taxon>Flavobacteriales</taxon>
        <taxon>Flavobacteriaceae</taxon>
        <taxon>Flavobacterium</taxon>
    </lineage>
</organism>
<evidence type="ECO:0000256" key="2">
    <source>
        <dbReference type="ARBA" id="ARBA00022448"/>
    </source>
</evidence>
<evidence type="ECO:0000256" key="17">
    <source>
        <dbReference type="SAM" id="Coils"/>
    </source>
</evidence>
<dbReference type="NCBIfam" id="NF011041">
    <property type="entry name" value="PRK14471.1"/>
    <property type="match status" value="1"/>
</dbReference>
<dbReference type="HAMAP" id="MF_01398">
    <property type="entry name" value="ATP_synth_b_bprime"/>
    <property type="match status" value="1"/>
</dbReference>
<dbReference type="SUPFAM" id="SSF81573">
    <property type="entry name" value="F1F0 ATP synthase subunit B, membrane domain"/>
    <property type="match status" value="1"/>
</dbReference>
<dbReference type="GO" id="GO:0046933">
    <property type="term" value="F:proton-transporting ATP synthase activity, rotational mechanism"/>
    <property type="evidence" value="ECO:0007669"/>
    <property type="project" value="UniProtKB-UniRule"/>
</dbReference>
<dbReference type="InterPro" id="IPR028987">
    <property type="entry name" value="ATP_synth_B-like_membr_sf"/>
</dbReference>
<comment type="similarity">
    <text evidence="1 15 16">Belongs to the ATPase B chain family.</text>
</comment>
<dbReference type="PANTHER" id="PTHR33445:SF1">
    <property type="entry name" value="ATP SYNTHASE SUBUNIT B"/>
    <property type="match status" value="1"/>
</dbReference>
<evidence type="ECO:0000256" key="13">
    <source>
        <dbReference type="ARBA" id="ARBA00026054"/>
    </source>
</evidence>
<keyword evidence="7 15" id="KW-1133">Transmembrane helix</keyword>
<dbReference type="Gene3D" id="1.20.5.620">
    <property type="entry name" value="F1F0 ATP synthase subunit B, membrane domain"/>
    <property type="match status" value="1"/>
</dbReference>
<dbReference type="InterPro" id="IPR002146">
    <property type="entry name" value="ATP_synth_b/b'su_bac/chlpt"/>
</dbReference>
<evidence type="ECO:0000256" key="11">
    <source>
        <dbReference type="ARBA" id="ARBA00025198"/>
    </source>
</evidence>
<reference evidence="18" key="1">
    <citation type="submission" date="2024-07" db="EMBL/GenBank/DDBJ databases">
        <authorList>
            <person name="Biller S.J."/>
        </authorList>
    </citation>
    <scope>NUCLEOTIDE SEQUENCE</scope>
    <source>
        <strain evidence="18">WC2409</strain>
    </source>
</reference>
<dbReference type="Pfam" id="PF00430">
    <property type="entry name" value="ATP-synt_B"/>
    <property type="match status" value="1"/>
</dbReference>
<dbReference type="EMBL" id="CP165625">
    <property type="protein sequence ID" value="XDU95166.1"/>
    <property type="molecule type" value="Genomic_DNA"/>
</dbReference>
<gene>
    <name evidence="15" type="primary">atpF</name>
    <name evidence="18" type="ORF">AB3G34_14895</name>
</gene>
<evidence type="ECO:0000256" key="15">
    <source>
        <dbReference type="HAMAP-Rule" id="MF_01398"/>
    </source>
</evidence>
<evidence type="ECO:0000256" key="16">
    <source>
        <dbReference type="RuleBase" id="RU003848"/>
    </source>
</evidence>
<keyword evidence="5 15" id="KW-0812">Transmembrane</keyword>
<evidence type="ECO:0000256" key="10">
    <source>
        <dbReference type="ARBA" id="ARBA00023310"/>
    </source>
</evidence>
<protein>
    <recommendedName>
        <fullName evidence="15">ATP synthase subunit b</fullName>
    </recommendedName>
    <alternativeName>
        <fullName evidence="15">ATP synthase F(0) sector subunit b</fullName>
    </alternativeName>
    <alternativeName>
        <fullName evidence="15">ATPase subunit I</fullName>
    </alternativeName>
    <alternativeName>
        <fullName evidence="15">F-type ATPase subunit b</fullName>
        <shortName evidence="15">F-ATPase subunit b</shortName>
    </alternativeName>
</protein>
<dbReference type="RefSeq" id="WP_367756363.1">
    <property type="nucleotide sequence ID" value="NZ_CP165625.1"/>
</dbReference>
<keyword evidence="17" id="KW-0175">Coiled coil</keyword>
<keyword evidence="3 15" id="KW-1003">Cell membrane</keyword>
<dbReference type="InterPro" id="IPR050059">
    <property type="entry name" value="ATP_synthase_B_chain"/>
</dbReference>
<comment type="subunit">
    <text evidence="13">F-type ATPases have 2 components, F(1) - the catalytic core - and F(0) - the membrane proton channel. F(1) has five subunits: alpha(3), beta(3), gamma(1), delta(1), epsilon(1). F(0) has four main subunits: a(1), b(2) and c(10-14). The alpha and beta chains form an alternating ring which encloses part of the gamma chain. F(1) is attached to F(0) by a central stalk formed by the gamma and epsilon chains, while a peripheral stalk is formed by the delta and b chains.</text>
</comment>
<dbReference type="NCBIfam" id="TIGR01144">
    <property type="entry name" value="ATP_synt_b"/>
    <property type="match status" value="1"/>
</dbReference>
<accession>A0AB39W1H6</accession>
<sequence length="166" mass="18925">MDKLINQFELGLFVWQVLIFVGLIFLLKKFAWKPILDAVNDREEGIKNALLSAENARKEMQNLQADNQRILQEARLERDNMLKDAREMKEKMVADAKNEAQVQGLKMIEQAKAAIESEKNAAMAELKLQVSTLSLNIAEKLLKDELSNKEAQTKLVEKMLGDVKLN</sequence>
<evidence type="ECO:0000256" key="4">
    <source>
        <dbReference type="ARBA" id="ARBA00022547"/>
    </source>
</evidence>
<evidence type="ECO:0000256" key="9">
    <source>
        <dbReference type="ARBA" id="ARBA00023136"/>
    </source>
</evidence>
<keyword evidence="4 15" id="KW-0138">CF(0)</keyword>
<keyword evidence="10 15" id="KW-0066">ATP synthesis</keyword>
<dbReference type="GO" id="GO:0046961">
    <property type="term" value="F:proton-transporting ATPase activity, rotational mechanism"/>
    <property type="evidence" value="ECO:0007669"/>
    <property type="project" value="TreeGrafter"/>
</dbReference>
<dbReference type="PANTHER" id="PTHR33445">
    <property type="entry name" value="ATP SYNTHASE SUBUNIT B', CHLOROPLASTIC"/>
    <property type="match status" value="1"/>
</dbReference>